<accession>X1RFS9</accession>
<dbReference type="EMBL" id="BARW01008029">
    <property type="protein sequence ID" value="GAI79458.1"/>
    <property type="molecule type" value="Genomic_DNA"/>
</dbReference>
<organism evidence="1">
    <name type="scientific">marine sediment metagenome</name>
    <dbReference type="NCBI Taxonomy" id="412755"/>
    <lineage>
        <taxon>unclassified sequences</taxon>
        <taxon>metagenomes</taxon>
        <taxon>ecological metagenomes</taxon>
    </lineage>
</organism>
<gene>
    <name evidence="1" type="ORF">S12H4_16584</name>
</gene>
<sequence>PKEVAYSGNLVAKRKNGVNEAMVDVTGSPFSGDQPFLVPISGDDFAVDMDTMYYSFTATSGSYTDEITRKIIVRDPYFYLKKSATLTANSTTDGMDLLINANVADDAVPADPSVIVSVSGASELQGGSAWLAESVDNIIEFVPSTVDLYKVNKSDDAIAAFEAGVLAGNETITAGPLDGEGVFIFKAVNGTDPGDTYYGMLKFGPSSTSSVTFEYRIGNMYAHLTVIQ</sequence>
<comment type="caution">
    <text evidence="1">The sequence shown here is derived from an EMBL/GenBank/DDBJ whole genome shotgun (WGS) entry which is preliminary data.</text>
</comment>
<dbReference type="AlphaFoldDB" id="X1RFS9"/>
<reference evidence="1" key="1">
    <citation type="journal article" date="2014" name="Front. Microbiol.">
        <title>High frequency of phylogenetically diverse reductive dehalogenase-homologous genes in deep subseafloor sedimentary metagenomes.</title>
        <authorList>
            <person name="Kawai M."/>
            <person name="Futagami T."/>
            <person name="Toyoda A."/>
            <person name="Takaki Y."/>
            <person name="Nishi S."/>
            <person name="Hori S."/>
            <person name="Arai W."/>
            <person name="Tsubouchi T."/>
            <person name="Morono Y."/>
            <person name="Uchiyama I."/>
            <person name="Ito T."/>
            <person name="Fujiyama A."/>
            <person name="Inagaki F."/>
            <person name="Takami H."/>
        </authorList>
    </citation>
    <scope>NUCLEOTIDE SEQUENCE</scope>
    <source>
        <strain evidence="1">Expedition CK06-06</strain>
    </source>
</reference>
<proteinExistence type="predicted"/>
<protein>
    <submittedName>
        <fullName evidence="1">Uncharacterized protein</fullName>
    </submittedName>
</protein>
<name>X1RFS9_9ZZZZ</name>
<evidence type="ECO:0000313" key="1">
    <source>
        <dbReference type="EMBL" id="GAI79458.1"/>
    </source>
</evidence>
<feature type="non-terminal residue" evidence="1">
    <location>
        <position position="1"/>
    </location>
</feature>